<dbReference type="RefSeq" id="WP_156713568.1">
    <property type="nucleotide sequence ID" value="NZ_WPHG01000003.1"/>
</dbReference>
<reference evidence="3 4" key="1">
    <citation type="submission" date="2019-12" db="EMBL/GenBank/DDBJ databases">
        <title>Nitratireductor arenosus sp. nov., Isolated from sea sand, Jeju island, South Korea.</title>
        <authorList>
            <person name="Kim W."/>
        </authorList>
    </citation>
    <scope>NUCLEOTIDE SEQUENCE [LARGE SCALE GENOMIC DNA]</scope>
    <source>
        <strain evidence="3 4">CAU 1489</strain>
    </source>
</reference>
<dbReference type="AlphaFoldDB" id="A0A844QM02"/>
<dbReference type="Gene3D" id="3.40.50.720">
    <property type="entry name" value="NAD(P)-binding Rossmann-like Domain"/>
    <property type="match status" value="1"/>
</dbReference>
<dbReference type="InterPro" id="IPR055170">
    <property type="entry name" value="GFO_IDH_MocA-like_dom"/>
</dbReference>
<sequence>MTRNVTRVALAGFGAWGQMHARALSAIADAEIVALYCHGENSAKAAAEKLPDVPRYTDYEAMLAAGGFDVVDITVPNHVHSRFATAALDAGANVFLEKPLGLTLDQCEEVIAASARTGGLVAVNHELRVSRQWGAVRDIVASGDLGKVRYQHLSLFRHKFRQGSGGWRYDPDKVGSWILEELVHFFDLVMWYAAENGRPARVRAIGNGGESGLVRNFVATLEWDDGSMALLSQCLSGFEHHTLLEVAGEEGAARTWWSGAMDRTEHPDFLLKVQRRDGEPEEVTIPQSGEVFELEENLRRAFAGFHGRRSIFSPAEAKLAVEICLAAEEAYRSGGTVEIPS</sequence>
<name>A0A844QM02_9HYPH</name>
<evidence type="ECO:0000313" key="4">
    <source>
        <dbReference type="Proteomes" id="UP000463224"/>
    </source>
</evidence>
<dbReference type="InterPro" id="IPR036291">
    <property type="entry name" value="NAD(P)-bd_dom_sf"/>
</dbReference>
<dbReference type="SUPFAM" id="SSF55347">
    <property type="entry name" value="Glyceraldehyde-3-phosphate dehydrogenase-like, C-terminal domain"/>
    <property type="match status" value="1"/>
</dbReference>
<dbReference type="SUPFAM" id="SSF51735">
    <property type="entry name" value="NAD(P)-binding Rossmann-fold domains"/>
    <property type="match status" value="1"/>
</dbReference>
<dbReference type="Gene3D" id="3.30.360.10">
    <property type="entry name" value="Dihydrodipicolinate Reductase, domain 2"/>
    <property type="match status" value="1"/>
</dbReference>
<dbReference type="PANTHER" id="PTHR43377:SF1">
    <property type="entry name" value="BILIVERDIN REDUCTASE A"/>
    <property type="match status" value="1"/>
</dbReference>
<proteinExistence type="predicted"/>
<dbReference type="Proteomes" id="UP000463224">
    <property type="component" value="Unassembled WGS sequence"/>
</dbReference>
<comment type="caution">
    <text evidence="3">The sequence shown here is derived from an EMBL/GenBank/DDBJ whole genome shotgun (WGS) entry which is preliminary data.</text>
</comment>
<dbReference type="Pfam" id="PF22725">
    <property type="entry name" value="GFO_IDH_MocA_C3"/>
    <property type="match status" value="1"/>
</dbReference>
<dbReference type="GO" id="GO:0000166">
    <property type="term" value="F:nucleotide binding"/>
    <property type="evidence" value="ECO:0007669"/>
    <property type="project" value="InterPro"/>
</dbReference>
<evidence type="ECO:0000313" key="3">
    <source>
        <dbReference type="EMBL" id="MVA98659.1"/>
    </source>
</evidence>
<dbReference type="InterPro" id="IPR051450">
    <property type="entry name" value="Gfo/Idh/MocA_Oxidoreductases"/>
</dbReference>
<dbReference type="Pfam" id="PF01408">
    <property type="entry name" value="GFO_IDH_MocA"/>
    <property type="match status" value="1"/>
</dbReference>
<keyword evidence="4" id="KW-1185">Reference proteome</keyword>
<dbReference type="PANTHER" id="PTHR43377">
    <property type="entry name" value="BILIVERDIN REDUCTASE A"/>
    <property type="match status" value="1"/>
</dbReference>
<dbReference type="EMBL" id="WPHG01000003">
    <property type="protein sequence ID" value="MVA98659.1"/>
    <property type="molecule type" value="Genomic_DNA"/>
</dbReference>
<dbReference type="InterPro" id="IPR000683">
    <property type="entry name" value="Gfo/Idh/MocA-like_OxRdtase_N"/>
</dbReference>
<feature type="domain" description="Gfo/Idh/MocA-like oxidoreductase N-terminal" evidence="1">
    <location>
        <begin position="7"/>
        <end position="125"/>
    </location>
</feature>
<accession>A0A844QM02</accession>
<evidence type="ECO:0000259" key="1">
    <source>
        <dbReference type="Pfam" id="PF01408"/>
    </source>
</evidence>
<evidence type="ECO:0000259" key="2">
    <source>
        <dbReference type="Pfam" id="PF22725"/>
    </source>
</evidence>
<feature type="domain" description="GFO/IDH/MocA-like oxidoreductase" evidence="2">
    <location>
        <begin position="135"/>
        <end position="253"/>
    </location>
</feature>
<organism evidence="3 4">
    <name type="scientific">Nitratireductor arenosus</name>
    <dbReference type="NCBI Taxonomy" id="2682096"/>
    <lineage>
        <taxon>Bacteria</taxon>
        <taxon>Pseudomonadati</taxon>
        <taxon>Pseudomonadota</taxon>
        <taxon>Alphaproteobacteria</taxon>
        <taxon>Hyphomicrobiales</taxon>
        <taxon>Phyllobacteriaceae</taxon>
        <taxon>Nitratireductor</taxon>
    </lineage>
</organism>
<protein>
    <submittedName>
        <fullName evidence="3">Gfo/Idh/MocA family oxidoreductase</fullName>
    </submittedName>
</protein>
<gene>
    <name evidence="3" type="ORF">GN330_15540</name>
</gene>